<protein>
    <submittedName>
        <fullName evidence="1">Uncharacterized protein</fullName>
    </submittedName>
</protein>
<accession>A0A8J4VC03</accession>
<gene>
    <name evidence="1" type="ORF">CMV_024909</name>
</gene>
<name>A0A8J4VC03_9ROSI</name>
<keyword evidence="2" id="KW-1185">Reference proteome</keyword>
<organism evidence="1 2">
    <name type="scientific">Castanea mollissima</name>
    <name type="common">Chinese chestnut</name>
    <dbReference type="NCBI Taxonomy" id="60419"/>
    <lineage>
        <taxon>Eukaryota</taxon>
        <taxon>Viridiplantae</taxon>
        <taxon>Streptophyta</taxon>
        <taxon>Embryophyta</taxon>
        <taxon>Tracheophyta</taxon>
        <taxon>Spermatophyta</taxon>
        <taxon>Magnoliopsida</taxon>
        <taxon>eudicotyledons</taxon>
        <taxon>Gunneridae</taxon>
        <taxon>Pentapetalae</taxon>
        <taxon>rosids</taxon>
        <taxon>fabids</taxon>
        <taxon>Fagales</taxon>
        <taxon>Fagaceae</taxon>
        <taxon>Castanea</taxon>
    </lineage>
</organism>
<comment type="caution">
    <text evidence="1">The sequence shown here is derived from an EMBL/GenBank/DDBJ whole genome shotgun (WGS) entry which is preliminary data.</text>
</comment>
<sequence length="157" mass="18355">MLKKQSYRDTGFGVERTEEEMLKKQSYRDTDFGGKQEMVLNKCYNFVIQNQQYFFEINAKGDEPRKFRQSDEIFFISNYPGYSNQIPNAVVYTSLIKDVLPTSLCELDIDDCRLLKEWWNFLTWHPGNFKRLIGDCSQPIQPPSTRTTPNSSSAGWP</sequence>
<dbReference type="AlphaFoldDB" id="A0A8J4VC03"/>
<evidence type="ECO:0000313" key="2">
    <source>
        <dbReference type="Proteomes" id="UP000737018"/>
    </source>
</evidence>
<dbReference type="Proteomes" id="UP000737018">
    <property type="component" value="Unassembled WGS sequence"/>
</dbReference>
<proteinExistence type="predicted"/>
<reference evidence="1" key="1">
    <citation type="submission" date="2020-03" db="EMBL/GenBank/DDBJ databases">
        <title>Castanea mollissima Vanexum genome sequencing.</title>
        <authorList>
            <person name="Staton M."/>
        </authorList>
    </citation>
    <scope>NUCLEOTIDE SEQUENCE</scope>
    <source>
        <tissue evidence="1">Leaf</tissue>
    </source>
</reference>
<dbReference type="OrthoDB" id="29098at2759"/>
<dbReference type="EMBL" id="JRKL02006265">
    <property type="protein sequence ID" value="KAF3949195.1"/>
    <property type="molecule type" value="Genomic_DNA"/>
</dbReference>
<evidence type="ECO:0000313" key="1">
    <source>
        <dbReference type="EMBL" id="KAF3949195.1"/>
    </source>
</evidence>